<dbReference type="EMBL" id="OA882097">
    <property type="protein sequence ID" value="CAD7272745.1"/>
    <property type="molecule type" value="Genomic_DNA"/>
</dbReference>
<dbReference type="PANTHER" id="PTHR11037:SF20">
    <property type="entry name" value="PROTEIN GRAINYHEAD"/>
    <property type="match status" value="1"/>
</dbReference>
<evidence type="ECO:0000256" key="5">
    <source>
        <dbReference type="ARBA" id="ARBA00023242"/>
    </source>
</evidence>
<feature type="domain" description="Grh/CP2 DB" evidence="8">
    <location>
        <begin position="1"/>
        <end position="171"/>
    </location>
</feature>
<protein>
    <recommendedName>
        <fullName evidence="8">Grh/CP2 DB domain-containing protein</fullName>
    </recommendedName>
</protein>
<feature type="region of interest" description="Disordered" evidence="7">
    <location>
        <begin position="299"/>
        <end position="321"/>
    </location>
</feature>
<dbReference type="PANTHER" id="PTHR11037">
    <property type="entry name" value="TRANSCRIPTION FACTOR CP2"/>
    <property type="match status" value="1"/>
</dbReference>
<dbReference type="AlphaFoldDB" id="A0A7R9BFI8"/>
<keyword evidence="4" id="KW-0804">Transcription</keyword>
<dbReference type="Proteomes" id="UP000678499">
    <property type="component" value="Unassembled WGS sequence"/>
</dbReference>
<dbReference type="Pfam" id="PF25416">
    <property type="entry name" value="GRHL1_C"/>
    <property type="match status" value="1"/>
</dbReference>
<dbReference type="GO" id="GO:0001228">
    <property type="term" value="F:DNA-binding transcription activator activity, RNA polymerase II-specific"/>
    <property type="evidence" value="ECO:0007669"/>
    <property type="project" value="TreeGrafter"/>
</dbReference>
<evidence type="ECO:0000313" key="10">
    <source>
        <dbReference type="Proteomes" id="UP000678499"/>
    </source>
</evidence>
<evidence type="ECO:0000259" key="8">
    <source>
        <dbReference type="PROSITE" id="PS51968"/>
    </source>
</evidence>
<keyword evidence="5 6" id="KW-0539">Nucleus</keyword>
<proteinExistence type="predicted"/>
<evidence type="ECO:0000256" key="4">
    <source>
        <dbReference type="ARBA" id="ARBA00023163"/>
    </source>
</evidence>
<organism evidence="9">
    <name type="scientific">Notodromas monacha</name>
    <dbReference type="NCBI Taxonomy" id="399045"/>
    <lineage>
        <taxon>Eukaryota</taxon>
        <taxon>Metazoa</taxon>
        <taxon>Ecdysozoa</taxon>
        <taxon>Arthropoda</taxon>
        <taxon>Crustacea</taxon>
        <taxon>Oligostraca</taxon>
        <taxon>Ostracoda</taxon>
        <taxon>Podocopa</taxon>
        <taxon>Podocopida</taxon>
        <taxon>Cypridocopina</taxon>
        <taxon>Cypridoidea</taxon>
        <taxon>Cyprididae</taxon>
        <taxon>Notodromas</taxon>
    </lineage>
</organism>
<name>A0A7R9BFI8_9CRUS</name>
<accession>A0A7R9BFI8</accession>
<evidence type="ECO:0000313" key="9">
    <source>
        <dbReference type="EMBL" id="CAD7272745.1"/>
    </source>
</evidence>
<evidence type="ECO:0000256" key="6">
    <source>
        <dbReference type="PROSITE-ProRule" id="PRU01313"/>
    </source>
</evidence>
<dbReference type="PROSITE" id="PS51968">
    <property type="entry name" value="GRH_CP2_DB"/>
    <property type="match status" value="1"/>
</dbReference>
<sequence>MVLSLLGIPLDCMRDVSHVEIGFSMRGTEVEGDTKNSIGILNMGVRELAHNAVSFFWNPLDGPAKINIAVQCLSTDFSTQKGVKGLPLHVQIDTYEDPSSSVVTHRGYCQIKIFCDKGAERKTRDEERKANKKKLLAAAGRKKIEDHGHPPCERSEFYGMQNTTKQPVMFTPSEDVEERGKVSVVSRARMIVAMSRRCRKSRLMKSSVVTGASPTAFCLRNVSHWILTGNAAEISLLISFQTTSMEFQTFYGQPASNAEDVVVKREHSESSNGAHEVGAGMTGLDVILDVAGAPTPHSALGQHPMTISVPPPTKRAKLSPSPSDRLMLYVRQDGEDAYTPLHLCPPTLVGLLNAVGVREARGSQFAYETLPTWLMAMARVRTLILL</sequence>
<evidence type="ECO:0000256" key="2">
    <source>
        <dbReference type="ARBA" id="ARBA00023015"/>
    </source>
</evidence>
<evidence type="ECO:0000256" key="1">
    <source>
        <dbReference type="ARBA" id="ARBA00004123"/>
    </source>
</evidence>
<keyword evidence="3 6" id="KW-0238">DNA-binding</keyword>
<gene>
    <name evidence="9" type="ORF">NMOB1V02_LOCUS667</name>
</gene>
<comment type="subcellular location">
    <subcellularLocation>
        <location evidence="1 6">Nucleus</location>
    </subcellularLocation>
</comment>
<dbReference type="InterPro" id="IPR057520">
    <property type="entry name" value="GRHL1/CP2_C"/>
</dbReference>
<keyword evidence="2" id="KW-0805">Transcription regulation</keyword>
<dbReference type="GO" id="GO:0000978">
    <property type="term" value="F:RNA polymerase II cis-regulatory region sequence-specific DNA binding"/>
    <property type="evidence" value="ECO:0007669"/>
    <property type="project" value="TreeGrafter"/>
</dbReference>
<dbReference type="GO" id="GO:0005634">
    <property type="term" value="C:nucleus"/>
    <property type="evidence" value="ECO:0007669"/>
    <property type="project" value="UniProtKB-SubCell"/>
</dbReference>
<keyword evidence="10" id="KW-1185">Reference proteome</keyword>
<dbReference type="Pfam" id="PF04516">
    <property type="entry name" value="CP2"/>
    <property type="match status" value="1"/>
</dbReference>
<dbReference type="EMBL" id="CAJPEX010000060">
    <property type="protein sequence ID" value="CAG0912897.1"/>
    <property type="molecule type" value="Genomic_DNA"/>
</dbReference>
<evidence type="ECO:0000256" key="3">
    <source>
        <dbReference type="ARBA" id="ARBA00023125"/>
    </source>
</evidence>
<evidence type="ECO:0000256" key="7">
    <source>
        <dbReference type="SAM" id="MobiDB-lite"/>
    </source>
</evidence>
<reference evidence="9" key="1">
    <citation type="submission" date="2020-11" db="EMBL/GenBank/DDBJ databases">
        <authorList>
            <person name="Tran Van P."/>
        </authorList>
    </citation>
    <scope>NUCLEOTIDE SEQUENCE</scope>
</reference>
<dbReference type="OrthoDB" id="7680836at2759"/>
<dbReference type="InterPro" id="IPR040167">
    <property type="entry name" value="TF_CP2-like"/>
</dbReference>
<dbReference type="InterPro" id="IPR007604">
    <property type="entry name" value="CP2"/>
</dbReference>